<reference evidence="2 3" key="1">
    <citation type="submission" date="2017-10" db="EMBL/GenBank/DDBJ databases">
        <title>Comparative genomics in systemic dimorphic fungi from Ajellomycetaceae.</title>
        <authorList>
            <person name="Munoz J.F."/>
            <person name="Mcewen J.G."/>
            <person name="Clay O.K."/>
            <person name="Cuomo C.A."/>
        </authorList>
    </citation>
    <scope>NUCLEOTIDE SEQUENCE [LARGE SCALE GENOMIC DNA]</scope>
    <source>
        <strain evidence="2 3">UAMH130</strain>
    </source>
</reference>
<dbReference type="PANTHER" id="PTHR43344:SF20">
    <property type="entry name" value="URACIL PHOSPHORIBOSYLTRANSFERASE"/>
    <property type="match status" value="1"/>
</dbReference>
<dbReference type="GO" id="GO:0000287">
    <property type="term" value="F:magnesium ion binding"/>
    <property type="evidence" value="ECO:0007669"/>
    <property type="project" value="TreeGrafter"/>
</dbReference>
<dbReference type="SUPFAM" id="SSF53271">
    <property type="entry name" value="PRTase-like"/>
    <property type="match status" value="1"/>
</dbReference>
<dbReference type="PANTHER" id="PTHR43344">
    <property type="entry name" value="PHOSPHOSERINE PHOSPHATASE"/>
    <property type="match status" value="1"/>
</dbReference>
<organism evidence="2 3">
    <name type="scientific">Blastomyces parvus</name>
    <dbReference type="NCBI Taxonomy" id="2060905"/>
    <lineage>
        <taxon>Eukaryota</taxon>
        <taxon>Fungi</taxon>
        <taxon>Dikarya</taxon>
        <taxon>Ascomycota</taxon>
        <taxon>Pezizomycotina</taxon>
        <taxon>Eurotiomycetes</taxon>
        <taxon>Eurotiomycetidae</taxon>
        <taxon>Onygenales</taxon>
        <taxon>Ajellomycetaceae</taxon>
        <taxon>Blastomyces</taxon>
    </lineage>
</organism>
<dbReference type="Proteomes" id="UP000224080">
    <property type="component" value="Unassembled WGS sequence"/>
</dbReference>
<dbReference type="InterPro" id="IPR000836">
    <property type="entry name" value="PRTase_dom"/>
</dbReference>
<sequence>MRSACEAPLRFWYGRLRFPPQSTPSWYRDRLREELQERRLAKTPWQKLSERSDVFFAITRARYDGILTTAPKLPSPFAPRYMLVYTYMLAKYTSRWMFYRTAAIFCSAPCWDLVCEVVNPNKDHKLEEVASRHQMDPARFRRDDGFLFYDGSQVIEDLVPGGLPAFHDMSEAEKSHWRDRAIRKIQLDCVNNDRAAVVAGHYMFWDESEEVSKTICTAGDLDVYTHILFLNVPAEVIASRRQNDKDRSRPIISVSHLRRWQYAEMSELCSLCPTHGIWFTPVHTALISNAKSLVEKAAALLRDFRSHTKDYNLLLASRKLDETIAAIPGQLDTMLVMDGDKTLAEEDAGVLFWQKALTRIHLGDPLKALFGSPLGYSYPAFRQAILLYEEECDDDKDFDDRCETVASEINIYPEIRALLQHLSTHTHVGVVVVTSGLHRVWEKVLKRACLADRVKVISGSRLTDSFVVTPEAKGALVARLRDVHKMYVWAFGDSPVDMEMLKGADQAIVVVGHEHTRSKSMDVSLRNAIDAGHLQARQALLPPNVSPRLDTAALPLVQLTDEKLIASILSNPQQRVFHASDRAAAKLLMTPMRHADNAGPSLREAHRRTGSYLATEFLATHVGLEGYPIRHVQGTTVTGYQLLHEEKTLIVALMRGGEPMAFGVNEVFPRAMFLHARNPDEIREHHLEGIRNIFLVDSVVNTGRSILEFVEYIRELNTTTRIVVVSGAVQAEAVSVTGPLRRLLANDVNISIVTLRLSDNKFTSRGTTDTGHRLFNTTHLD</sequence>
<dbReference type="SUPFAM" id="SSF56784">
    <property type="entry name" value="HAD-like"/>
    <property type="match status" value="1"/>
</dbReference>
<dbReference type="EMBL" id="PDNC01000193">
    <property type="protein sequence ID" value="PGG96047.1"/>
    <property type="molecule type" value="Genomic_DNA"/>
</dbReference>
<dbReference type="Gene3D" id="3.40.50.1000">
    <property type="entry name" value="HAD superfamily/HAD-like"/>
    <property type="match status" value="1"/>
</dbReference>
<dbReference type="Pfam" id="PF14681">
    <property type="entry name" value="UPRTase"/>
    <property type="match status" value="1"/>
</dbReference>
<dbReference type="InterPro" id="IPR036412">
    <property type="entry name" value="HAD-like_sf"/>
</dbReference>
<dbReference type="InterPro" id="IPR050582">
    <property type="entry name" value="HAD-like_SerB"/>
</dbReference>
<comment type="caution">
    <text evidence="2">The sequence shown here is derived from an EMBL/GenBank/DDBJ whole genome shotgun (WGS) entry which is preliminary data.</text>
</comment>
<evidence type="ECO:0000259" key="1">
    <source>
        <dbReference type="Pfam" id="PF14681"/>
    </source>
</evidence>
<dbReference type="Pfam" id="PF13207">
    <property type="entry name" value="AAA_17"/>
    <property type="match status" value="1"/>
</dbReference>
<dbReference type="InterPro" id="IPR027417">
    <property type="entry name" value="P-loop_NTPase"/>
</dbReference>
<dbReference type="STRING" id="2060905.A0A2B7WHP7"/>
<keyword evidence="3" id="KW-1185">Reference proteome</keyword>
<dbReference type="Gene3D" id="3.40.50.300">
    <property type="entry name" value="P-loop containing nucleotide triphosphate hydrolases"/>
    <property type="match status" value="1"/>
</dbReference>
<evidence type="ECO:0000313" key="3">
    <source>
        <dbReference type="Proteomes" id="UP000224080"/>
    </source>
</evidence>
<protein>
    <recommendedName>
        <fullName evidence="1">Phosphoribosyltransferase domain-containing protein</fullName>
    </recommendedName>
</protein>
<proteinExistence type="predicted"/>
<dbReference type="CDD" id="cd06223">
    <property type="entry name" value="PRTases_typeI"/>
    <property type="match status" value="1"/>
</dbReference>
<evidence type="ECO:0000313" key="2">
    <source>
        <dbReference type="EMBL" id="PGG96047.1"/>
    </source>
</evidence>
<dbReference type="GO" id="GO:0006564">
    <property type="term" value="P:L-serine biosynthetic process"/>
    <property type="evidence" value="ECO:0007669"/>
    <property type="project" value="TreeGrafter"/>
</dbReference>
<dbReference type="Gene3D" id="3.40.50.2020">
    <property type="match status" value="1"/>
</dbReference>
<name>A0A2B7WHP7_9EURO</name>
<dbReference type="GO" id="GO:0036424">
    <property type="term" value="F:L-phosphoserine phosphatase activity"/>
    <property type="evidence" value="ECO:0007669"/>
    <property type="project" value="TreeGrafter"/>
</dbReference>
<dbReference type="InterPro" id="IPR029057">
    <property type="entry name" value="PRTase-like"/>
</dbReference>
<dbReference type="OrthoDB" id="5416609at2759"/>
<feature type="domain" description="Phosphoribosyltransferase" evidence="1">
    <location>
        <begin position="580"/>
        <end position="777"/>
    </location>
</feature>
<dbReference type="AlphaFoldDB" id="A0A2B7WHP7"/>
<dbReference type="GO" id="GO:0005737">
    <property type="term" value="C:cytoplasm"/>
    <property type="evidence" value="ECO:0007669"/>
    <property type="project" value="TreeGrafter"/>
</dbReference>
<gene>
    <name evidence="2" type="ORF">GX51_08008</name>
</gene>
<accession>A0A2B7WHP7</accession>
<dbReference type="Pfam" id="PF12710">
    <property type="entry name" value="HAD"/>
    <property type="match status" value="1"/>
</dbReference>
<dbReference type="InterPro" id="IPR023214">
    <property type="entry name" value="HAD_sf"/>
</dbReference>